<comment type="caution">
    <text evidence="3">The sequence shown here is derived from an EMBL/GenBank/DDBJ whole genome shotgun (WGS) entry which is preliminary data.</text>
</comment>
<dbReference type="PROSITE" id="PS51257">
    <property type="entry name" value="PROKAR_LIPOPROTEIN"/>
    <property type="match status" value="1"/>
</dbReference>
<dbReference type="AlphaFoldDB" id="A0AAE2YMM4"/>
<evidence type="ECO:0000256" key="1">
    <source>
        <dbReference type="SAM" id="SignalP"/>
    </source>
</evidence>
<feature type="chain" id="PRO_5042247912" evidence="1">
    <location>
        <begin position="21"/>
        <end position="199"/>
    </location>
</feature>
<feature type="domain" description="ABC-type transport auxiliary lipoprotein component" evidence="2">
    <location>
        <begin position="35"/>
        <end position="187"/>
    </location>
</feature>
<protein>
    <submittedName>
        <fullName evidence="3">Membrane integrity-associated transporter subunit PqiC</fullName>
    </submittedName>
</protein>
<dbReference type="SUPFAM" id="SSF159594">
    <property type="entry name" value="XCC0632-like"/>
    <property type="match status" value="1"/>
</dbReference>
<keyword evidence="1" id="KW-0732">Signal</keyword>
<dbReference type="EMBL" id="JAAXYO010000028">
    <property type="protein sequence ID" value="MBU2786910.1"/>
    <property type="molecule type" value="Genomic_DNA"/>
</dbReference>
<dbReference type="RefSeq" id="WP_215871560.1">
    <property type="nucleotide sequence ID" value="NZ_JAAXYO010000028.1"/>
</dbReference>
<gene>
    <name evidence="3" type="ORF">HFQ13_01550</name>
</gene>
<accession>A0AAE2YMM4</accession>
<reference evidence="3" key="1">
    <citation type="journal article" date="2021" name="ISME J.">
        <title>Genomic evolution of the class Acidithiobacillia: deep-branching Proteobacteria living in extreme acidic conditions.</title>
        <authorList>
            <person name="Moya-Beltran A."/>
            <person name="Beard S."/>
            <person name="Rojas-Villalobos C."/>
            <person name="Issotta F."/>
            <person name="Gallardo Y."/>
            <person name="Ulloa R."/>
            <person name="Giaveno A."/>
            <person name="Degli Esposti M."/>
            <person name="Johnson D.B."/>
            <person name="Quatrini R."/>
        </authorList>
    </citation>
    <scope>NUCLEOTIDE SEQUENCE</scope>
    <source>
        <strain evidence="3">VAN18-1</strain>
    </source>
</reference>
<dbReference type="Proteomes" id="UP001197378">
    <property type="component" value="Unassembled WGS sequence"/>
</dbReference>
<dbReference type="Pfam" id="PF03886">
    <property type="entry name" value="ABC_trans_aux"/>
    <property type="match status" value="1"/>
</dbReference>
<keyword evidence="4" id="KW-1185">Reference proteome</keyword>
<name>A0AAE2YMM4_9PROT</name>
<organism evidence="3 4">
    <name type="scientific">Igneacidithiobacillus copahuensis</name>
    <dbReference type="NCBI Taxonomy" id="2724909"/>
    <lineage>
        <taxon>Bacteria</taxon>
        <taxon>Pseudomonadati</taxon>
        <taxon>Pseudomonadota</taxon>
        <taxon>Acidithiobacillia</taxon>
        <taxon>Acidithiobacillales</taxon>
        <taxon>Acidithiobacillaceae</taxon>
        <taxon>Igneacidithiobacillus</taxon>
    </lineage>
</organism>
<evidence type="ECO:0000313" key="3">
    <source>
        <dbReference type="EMBL" id="MBU2786910.1"/>
    </source>
</evidence>
<dbReference type="InterPro" id="IPR005586">
    <property type="entry name" value="ABC_trans_aux"/>
</dbReference>
<evidence type="ECO:0000313" key="4">
    <source>
        <dbReference type="Proteomes" id="UP001197378"/>
    </source>
</evidence>
<feature type="signal peptide" evidence="1">
    <location>
        <begin position="1"/>
        <end position="20"/>
    </location>
</feature>
<dbReference type="Gene3D" id="3.40.50.10610">
    <property type="entry name" value="ABC-type transport auxiliary lipoprotein component"/>
    <property type="match status" value="1"/>
</dbReference>
<proteinExistence type="predicted"/>
<evidence type="ECO:0000259" key="2">
    <source>
        <dbReference type="Pfam" id="PF03886"/>
    </source>
</evidence>
<sequence length="199" mass="21835">MAWIRICFLLVFTLLLSACASTPTQYLSLNAQGSPLPTQPLTEKHRLLIVDHVQMPASIDRLYLTRRSGDNGMEVSGHVRWIAPLGGMTQRVLTEDLRRRLPDLTVLLAGSPVPSNTRPIHLQVQVQEFLPTSNGSVLLDADYFLLDAAGHVEYAGHFHQRIAADSTATAQAQAMSHCIAALAQEIARQLSAVQRAPTH</sequence>